<dbReference type="AlphaFoldDB" id="A0A1I7U8Y6"/>
<dbReference type="STRING" id="1561998.A0A1I7U8Y6"/>
<feature type="compositionally biased region" description="Gly residues" evidence="1">
    <location>
        <begin position="556"/>
        <end position="570"/>
    </location>
</feature>
<dbReference type="Proteomes" id="UP000095282">
    <property type="component" value="Unplaced"/>
</dbReference>
<feature type="signal peptide" evidence="3">
    <location>
        <begin position="1"/>
        <end position="21"/>
    </location>
</feature>
<organism evidence="4 5">
    <name type="scientific">Caenorhabditis tropicalis</name>
    <dbReference type="NCBI Taxonomy" id="1561998"/>
    <lineage>
        <taxon>Eukaryota</taxon>
        <taxon>Metazoa</taxon>
        <taxon>Ecdysozoa</taxon>
        <taxon>Nematoda</taxon>
        <taxon>Chromadorea</taxon>
        <taxon>Rhabditida</taxon>
        <taxon>Rhabditina</taxon>
        <taxon>Rhabditomorpha</taxon>
        <taxon>Rhabditoidea</taxon>
        <taxon>Rhabditidae</taxon>
        <taxon>Peloderinae</taxon>
        <taxon>Caenorhabditis</taxon>
    </lineage>
</organism>
<keyword evidence="4" id="KW-1185">Reference proteome</keyword>
<evidence type="ECO:0000256" key="3">
    <source>
        <dbReference type="SAM" id="SignalP"/>
    </source>
</evidence>
<sequence length="596" mass="64412">MPHSLSILLLLLSSSCHVASQAPPHDPLPVLNVPIGAGQTPDASTLKAFGMYGELLPSGEFNTCGKKTVTNLNSNFPTGGNLEMEVICEPSPDRIIIRADGNAFNYGQFQRDLKKECELLTCSSNDYSGKGTTLGTLDIKDTSDVSVVSGEPEKPEISVCDGKEPGFSNGATGSILFANEAQCFRTYNSLQATLQTADFIQIPRWLQPGEKVRNKRSAFYDGEHNHFFKRIPYGFKSENSKGSLNYKECNSACDSGKVVKMTMKKTQYKISITVDPKNCQFFRICLSADGHENDQQIPVCNNDRMIDVQIHNGIVIWPNQGRASLIELRSPHADLSRPVVIEFGYGIQISGQSRAEYYIGNDHREIVTSTSAGFLQADSRKIAFFFPNENCLVPTAGIFHEDVTVGQLFDDNLVPLIPLNASQNEIPKTTTVAPIEDIIATTTKSPPRAIPGIAVLPEAEKLFESQQKHSAVYLTGKWWTWGLYLGFVIGTLLTLAIGGGAFYALRRTIFGVWYRGMYKRYGCDVSGTTGGLTGVGFSNTVTGDVTVQGTAGGTTIGGTTGGTSTMGGTTGASTMGTTEKSTLLDKTGGETKSIAM</sequence>
<evidence type="ECO:0000256" key="1">
    <source>
        <dbReference type="SAM" id="MobiDB-lite"/>
    </source>
</evidence>
<feature type="chain" id="PRO_5009308581" evidence="3">
    <location>
        <begin position="22"/>
        <end position="596"/>
    </location>
</feature>
<evidence type="ECO:0000256" key="2">
    <source>
        <dbReference type="SAM" id="Phobius"/>
    </source>
</evidence>
<dbReference type="InterPro" id="IPR055273">
    <property type="entry name" value="CBG09102/CBG15751-like_dom"/>
</dbReference>
<dbReference type="PANTHER" id="PTHR40314:SF1">
    <property type="entry name" value="ENDO_EXONUCLEASE_PHOSPHATASE DOMAIN-CONTAINING PROTEIN"/>
    <property type="match status" value="1"/>
</dbReference>
<keyword evidence="2" id="KW-0812">Transmembrane</keyword>
<dbReference type="eggNOG" id="ENOG502THVW">
    <property type="taxonomic scope" value="Eukaryota"/>
</dbReference>
<keyword evidence="3" id="KW-0732">Signal</keyword>
<evidence type="ECO:0000313" key="4">
    <source>
        <dbReference type="Proteomes" id="UP000095282"/>
    </source>
</evidence>
<feature type="transmembrane region" description="Helical" evidence="2">
    <location>
        <begin position="478"/>
        <end position="505"/>
    </location>
</feature>
<dbReference type="PANTHER" id="PTHR40314">
    <property type="entry name" value="PROTEIN CBG09102-RELATED"/>
    <property type="match status" value="1"/>
</dbReference>
<keyword evidence="2" id="KW-1133">Transmembrane helix</keyword>
<protein>
    <submittedName>
        <fullName evidence="5">ZP domain-containing protein</fullName>
    </submittedName>
</protein>
<feature type="region of interest" description="Disordered" evidence="1">
    <location>
        <begin position="556"/>
        <end position="596"/>
    </location>
</feature>
<name>A0A1I7U8Y6_9PELO</name>
<evidence type="ECO:0000313" key="5">
    <source>
        <dbReference type="WBParaSite" id="Csp11.Scaffold629.g16061.t1"/>
    </source>
</evidence>
<proteinExistence type="predicted"/>
<reference evidence="5" key="1">
    <citation type="submission" date="2016-11" db="UniProtKB">
        <authorList>
            <consortium name="WormBaseParasite"/>
        </authorList>
    </citation>
    <scope>IDENTIFICATION</scope>
</reference>
<accession>A0A1I7U8Y6</accession>
<dbReference type="WBParaSite" id="Csp11.Scaffold629.g16061.t1">
    <property type="protein sequence ID" value="Csp11.Scaffold629.g16061.t1"/>
    <property type="gene ID" value="Csp11.Scaffold629.g16061"/>
</dbReference>
<keyword evidence="2" id="KW-0472">Membrane</keyword>